<keyword evidence="3" id="KW-0677">Repeat</keyword>
<dbReference type="Gene3D" id="3.40.390.10">
    <property type="entry name" value="Collagenase (Catalytic Domain)"/>
    <property type="match status" value="1"/>
</dbReference>
<dbReference type="InterPro" id="IPR006026">
    <property type="entry name" value="Peptidase_Metallo"/>
</dbReference>
<evidence type="ECO:0000256" key="2">
    <source>
        <dbReference type="ARBA" id="ARBA00022723"/>
    </source>
</evidence>
<feature type="compositionally biased region" description="Low complexity" evidence="11">
    <location>
        <begin position="114"/>
        <end position="128"/>
    </location>
</feature>
<dbReference type="InterPro" id="IPR000859">
    <property type="entry name" value="CUB_dom"/>
</dbReference>
<feature type="domain" description="CUB" evidence="12">
    <location>
        <begin position="551"/>
        <end position="585"/>
    </location>
</feature>
<keyword evidence="1 9" id="KW-0645">Protease</keyword>
<feature type="domain" description="Peptidase M12A" evidence="13">
    <location>
        <begin position="140"/>
        <end position="327"/>
    </location>
</feature>
<reference evidence="15" key="1">
    <citation type="submission" date="2016-11" db="UniProtKB">
        <authorList>
            <consortium name="WormBaseParasite"/>
        </authorList>
    </citation>
    <scope>IDENTIFICATION</scope>
</reference>
<dbReference type="SMART" id="SM00235">
    <property type="entry name" value="ZnMc"/>
    <property type="match status" value="1"/>
</dbReference>
<evidence type="ECO:0000256" key="5">
    <source>
        <dbReference type="ARBA" id="ARBA00022833"/>
    </source>
</evidence>
<evidence type="ECO:0000256" key="3">
    <source>
        <dbReference type="ARBA" id="ARBA00022737"/>
    </source>
</evidence>
<dbReference type="Gene3D" id="2.60.120.290">
    <property type="entry name" value="Spermadhesin, CUB domain"/>
    <property type="match status" value="4"/>
</dbReference>
<evidence type="ECO:0000313" key="15">
    <source>
        <dbReference type="WBParaSite" id="maker-unitig_32910-snap-gene-0.2-mRNA-1"/>
    </source>
</evidence>
<dbReference type="GO" id="GO:0006508">
    <property type="term" value="P:proteolysis"/>
    <property type="evidence" value="ECO:0007669"/>
    <property type="project" value="UniProtKB-KW"/>
</dbReference>
<feature type="binding site" evidence="9">
    <location>
        <position position="231"/>
    </location>
    <ligand>
        <name>Zn(2+)</name>
        <dbReference type="ChEBI" id="CHEBI:29105"/>
        <note>catalytic</note>
    </ligand>
</feature>
<feature type="region of interest" description="Disordered" evidence="11">
    <location>
        <begin position="697"/>
        <end position="724"/>
    </location>
</feature>
<protein>
    <recommendedName>
        <fullName evidence="10">Metalloendopeptidase</fullName>
        <ecNumber evidence="10">3.4.24.-</ecNumber>
    </recommendedName>
</protein>
<dbReference type="WBParaSite" id="maker-unitig_32910-snap-gene-0.2-mRNA-1">
    <property type="protein sequence ID" value="maker-unitig_32910-snap-gene-0.2-mRNA-1"/>
    <property type="gene ID" value="maker-unitig_32910-snap-gene-0.2"/>
</dbReference>
<evidence type="ECO:0000313" key="14">
    <source>
        <dbReference type="Proteomes" id="UP000095280"/>
    </source>
</evidence>
<dbReference type="SMART" id="SM00042">
    <property type="entry name" value="CUB"/>
    <property type="match status" value="2"/>
</dbReference>
<proteinExistence type="predicted"/>
<accession>A0A1I8FH63</accession>
<feature type="compositionally biased region" description="Basic residues" evidence="11">
    <location>
        <begin position="73"/>
        <end position="84"/>
    </location>
</feature>
<dbReference type="InterPro" id="IPR035914">
    <property type="entry name" value="Sperma_CUB_dom_sf"/>
</dbReference>
<dbReference type="PRINTS" id="PR00480">
    <property type="entry name" value="ASTACIN"/>
</dbReference>
<dbReference type="Pfam" id="PF00431">
    <property type="entry name" value="CUB"/>
    <property type="match status" value="4"/>
</dbReference>
<comment type="cofactor">
    <cofactor evidence="9 10">
        <name>Zn(2+)</name>
        <dbReference type="ChEBI" id="CHEBI:29105"/>
    </cofactor>
    <text evidence="9 10">Binds 1 zinc ion per subunit.</text>
</comment>
<name>A0A1I8FH63_9PLAT</name>
<dbReference type="FunFam" id="2.60.120.290:FF:000013">
    <property type="entry name" value="Membrane frizzled-related protein"/>
    <property type="match status" value="1"/>
</dbReference>
<dbReference type="PANTHER" id="PTHR24251">
    <property type="entry name" value="OVOCHYMASE-RELATED"/>
    <property type="match status" value="1"/>
</dbReference>
<evidence type="ECO:0000256" key="10">
    <source>
        <dbReference type="RuleBase" id="RU361183"/>
    </source>
</evidence>
<dbReference type="GO" id="GO:0008270">
    <property type="term" value="F:zinc ion binding"/>
    <property type="evidence" value="ECO:0007669"/>
    <property type="project" value="UniProtKB-UniRule"/>
</dbReference>
<dbReference type="InterPro" id="IPR001506">
    <property type="entry name" value="Peptidase_M12A"/>
</dbReference>
<feature type="binding site" evidence="9">
    <location>
        <position position="221"/>
    </location>
    <ligand>
        <name>Zn(2+)</name>
        <dbReference type="ChEBI" id="CHEBI:29105"/>
        <note>catalytic</note>
    </ligand>
</feature>
<dbReference type="PROSITE" id="PS51864">
    <property type="entry name" value="ASTACIN"/>
    <property type="match status" value="1"/>
</dbReference>
<dbReference type="PROSITE" id="PS01180">
    <property type="entry name" value="CUB"/>
    <property type="match status" value="3"/>
</dbReference>
<dbReference type="CDD" id="cd00041">
    <property type="entry name" value="CUB"/>
    <property type="match status" value="3"/>
</dbReference>
<evidence type="ECO:0000256" key="11">
    <source>
        <dbReference type="SAM" id="MobiDB-lite"/>
    </source>
</evidence>
<keyword evidence="4 9" id="KW-0378">Hydrolase</keyword>
<comment type="caution">
    <text evidence="8">Lacks conserved residue(s) required for the propagation of feature annotation.</text>
</comment>
<dbReference type="EC" id="3.4.24.-" evidence="10"/>
<feature type="compositionally biased region" description="Gly residues" evidence="11">
    <location>
        <begin position="85"/>
        <end position="95"/>
    </location>
</feature>
<organism evidence="14 15">
    <name type="scientific">Macrostomum lignano</name>
    <dbReference type="NCBI Taxonomy" id="282301"/>
    <lineage>
        <taxon>Eukaryota</taxon>
        <taxon>Metazoa</taxon>
        <taxon>Spiralia</taxon>
        <taxon>Lophotrochozoa</taxon>
        <taxon>Platyhelminthes</taxon>
        <taxon>Rhabditophora</taxon>
        <taxon>Macrostomorpha</taxon>
        <taxon>Macrostomida</taxon>
        <taxon>Macrostomidae</taxon>
        <taxon>Macrostomum</taxon>
    </lineage>
</organism>
<evidence type="ECO:0000256" key="1">
    <source>
        <dbReference type="ARBA" id="ARBA00022670"/>
    </source>
</evidence>
<evidence type="ECO:0000259" key="13">
    <source>
        <dbReference type="PROSITE" id="PS51864"/>
    </source>
</evidence>
<feature type="compositionally biased region" description="Low complexity" evidence="11">
    <location>
        <begin position="51"/>
        <end position="67"/>
    </location>
</feature>
<feature type="domain" description="CUB" evidence="12">
    <location>
        <begin position="762"/>
        <end position="866"/>
    </location>
</feature>
<evidence type="ECO:0000259" key="12">
    <source>
        <dbReference type="PROSITE" id="PS01180"/>
    </source>
</evidence>
<feature type="binding site" evidence="9">
    <location>
        <position position="225"/>
    </location>
    <ligand>
        <name>Zn(2+)</name>
        <dbReference type="ChEBI" id="CHEBI:29105"/>
        <note>catalytic</note>
    </ligand>
</feature>
<feature type="active site" evidence="9">
    <location>
        <position position="222"/>
    </location>
</feature>
<keyword evidence="2 9" id="KW-0479">Metal-binding</keyword>
<keyword evidence="5 9" id="KW-0862">Zinc</keyword>
<evidence type="ECO:0000256" key="4">
    <source>
        <dbReference type="ARBA" id="ARBA00022801"/>
    </source>
</evidence>
<dbReference type="Pfam" id="PF01400">
    <property type="entry name" value="Astacin"/>
    <property type="match status" value="1"/>
</dbReference>
<keyword evidence="14" id="KW-1185">Reference proteome</keyword>
<evidence type="ECO:0000256" key="8">
    <source>
        <dbReference type="PROSITE-ProRule" id="PRU00059"/>
    </source>
</evidence>
<dbReference type="InterPro" id="IPR024079">
    <property type="entry name" value="MetalloPept_cat_dom_sf"/>
</dbReference>
<evidence type="ECO:0000256" key="6">
    <source>
        <dbReference type="ARBA" id="ARBA00023049"/>
    </source>
</evidence>
<dbReference type="SUPFAM" id="SSF55486">
    <property type="entry name" value="Metalloproteases ('zincins'), catalytic domain"/>
    <property type="match status" value="1"/>
</dbReference>
<feature type="domain" description="CUB" evidence="12">
    <location>
        <begin position="417"/>
        <end position="516"/>
    </location>
</feature>
<dbReference type="AlphaFoldDB" id="A0A1I8FH63"/>
<dbReference type="SUPFAM" id="SSF49854">
    <property type="entry name" value="Spermadhesin, CUB domain"/>
    <property type="match status" value="3"/>
</dbReference>
<keyword evidence="6 9" id="KW-0482">Metalloprotease</keyword>
<dbReference type="GO" id="GO:0004222">
    <property type="term" value="F:metalloendopeptidase activity"/>
    <property type="evidence" value="ECO:0007669"/>
    <property type="project" value="UniProtKB-UniRule"/>
</dbReference>
<feature type="compositionally biased region" description="Basic residues" evidence="11">
    <location>
        <begin position="96"/>
        <end position="113"/>
    </location>
</feature>
<dbReference type="Proteomes" id="UP000095280">
    <property type="component" value="Unplaced"/>
</dbReference>
<keyword evidence="7" id="KW-1015">Disulfide bond</keyword>
<feature type="region of interest" description="Disordered" evidence="11">
    <location>
        <begin position="1"/>
        <end position="145"/>
    </location>
</feature>
<evidence type="ECO:0000256" key="7">
    <source>
        <dbReference type="ARBA" id="ARBA00023157"/>
    </source>
</evidence>
<evidence type="ECO:0000256" key="9">
    <source>
        <dbReference type="PROSITE-ProRule" id="PRU01211"/>
    </source>
</evidence>
<sequence>SALDEDDVRILRRNGVLDGKEPPASAKKATTAEELQAHLGQFADIDSDLLTSATTPRPRGRRPQTSGPEREQRGRRRRMQRGGRRPAGGRGGRGGGGRRKERRRQRRRQRRRAATSGAATTAAAPAAGGSAGSGRVRRAAAYPERSVSRFKRAATGRQKAAVAARSKQQALFKLAMRQWENVSCIRSPPWTAAAAATSAEKGGVQSVSIGKNCDKLGIVMHELGHVIGFWHEHTRPDRDKYIEIIEENILESQKYNFKVLTSMDVDSLGEPYDFDSIMHYARSTFRHLAEPGTPCGRCSAARGPTSASGPTSQAGDIGQVHKLYGCRKCGGSLLQESGEFGSAAATSELSSGSGGAVAVARFAANGRSRPRAGEKVQIDIKWLDIQAEHNRNCVWRTTYLEIRTEYYRGSPLLDLQPQLPSAYRGDKECIWKIEVPNGYSVALKFFSFELETHTQCVYDFVEVLEGWSQDGGVSLGKFCGETVPKPVKSTGNRMTVRFKSDNSVNKIGFAATFEKARVPAHLREHAGRLPLRLPARLPPAPRRSHHCEDTCGGTLVAMRGTVTSPSYPGQVPPNKHCKWHIIAPPSGTRFCSISPPLISKDAIGGEIRLPGHLDGVDEATRNESAVYCGDPASRVSKGGFSASFMVDAGTKCAMMNGGCDQLCKNTIGSYVGYVLYGNHQCKEGGCKHRITRLSASSPAPTIPAGTRWKSGDAAGTSSPRRAPHQNWCSSSFEIERHPDCAYDHVEIRDGPDATSERIGVFCGDAMPPTPVISTGNSILRRAADRLVRERASFYSHAGFGDKDYGTRENCNWTLTTSNPEEVIVLNMETFELESEIECGYDYVDIFDDDNDRGVLLGRYCGNLRER</sequence>